<dbReference type="InterPro" id="IPR018392">
    <property type="entry name" value="LysM"/>
</dbReference>
<dbReference type="GO" id="GO:0009279">
    <property type="term" value="C:cell outer membrane"/>
    <property type="evidence" value="ECO:0007669"/>
    <property type="project" value="TreeGrafter"/>
</dbReference>
<dbReference type="Gene3D" id="2.70.70.10">
    <property type="entry name" value="Glucose Permease (Domain IIA)"/>
    <property type="match status" value="1"/>
</dbReference>
<name>A0A378UIX6_BERDE</name>
<reference evidence="3 4" key="1">
    <citation type="submission" date="2018-06" db="EMBL/GenBank/DDBJ databases">
        <authorList>
            <consortium name="Pathogen Informatics"/>
            <person name="Doyle S."/>
        </authorList>
    </citation>
    <scope>NUCLEOTIDE SEQUENCE [LARGE SCALE GENOMIC DNA]</scope>
    <source>
        <strain evidence="3 4">NCTC10295</strain>
    </source>
</reference>
<accession>A0A378UIX6</accession>
<comment type="similarity">
    <text evidence="1">Belongs to the E.coli NlpD/Haemophilus LppB family.</text>
</comment>
<dbReference type="InterPro" id="IPR050570">
    <property type="entry name" value="Cell_wall_metabolism_enzyme"/>
</dbReference>
<dbReference type="CDD" id="cd00118">
    <property type="entry name" value="LysM"/>
    <property type="match status" value="1"/>
</dbReference>
<dbReference type="Pfam" id="PF01551">
    <property type="entry name" value="Peptidase_M23"/>
    <property type="match status" value="1"/>
</dbReference>
<keyword evidence="4" id="KW-1185">Reference proteome</keyword>
<dbReference type="Proteomes" id="UP000254651">
    <property type="component" value="Unassembled WGS sequence"/>
</dbReference>
<dbReference type="InterPro" id="IPR036779">
    <property type="entry name" value="LysM_dom_sf"/>
</dbReference>
<dbReference type="SUPFAM" id="SSF51261">
    <property type="entry name" value="Duplicated hybrid motif"/>
    <property type="match status" value="1"/>
</dbReference>
<proteinExistence type="inferred from homology"/>
<dbReference type="CDD" id="cd12797">
    <property type="entry name" value="M23_peptidase"/>
    <property type="match status" value="1"/>
</dbReference>
<evidence type="ECO:0000313" key="4">
    <source>
        <dbReference type="Proteomes" id="UP000254651"/>
    </source>
</evidence>
<protein>
    <submittedName>
        <fullName evidence="3">Membrane peptidase</fullName>
    </submittedName>
</protein>
<dbReference type="Pfam" id="PF01476">
    <property type="entry name" value="LysM"/>
    <property type="match status" value="1"/>
</dbReference>
<dbReference type="AlphaFoldDB" id="A0A378UIX6"/>
<dbReference type="PANTHER" id="PTHR21666:SF263">
    <property type="entry name" value="MUREIN HYDROLASE ACTIVATOR NLPD"/>
    <property type="match status" value="1"/>
</dbReference>
<dbReference type="InterPro" id="IPR016047">
    <property type="entry name" value="M23ase_b-sheet_dom"/>
</dbReference>
<dbReference type="PANTHER" id="PTHR21666">
    <property type="entry name" value="PEPTIDASE-RELATED"/>
    <property type="match status" value="1"/>
</dbReference>
<evidence type="ECO:0000259" key="2">
    <source>
        <dbReference type="PROSITE" id="PS51782"/>
    </source>
</evidence>
<evidence type="ECO:0000256" key="1">
    <source>
        <dbReference type="ARBA" id="ARBA00038420"/>
    </source>
</evidence>
<dbReference type="GO" id="GO:0004222">
    <property type="term" value="F:metalloendopeptidase activity"/>
    <property type="evidence" value="ECO:0007669"/>
    <property type="project" value="TreeGrafter"/>
</dbReference>
<sequence length="214" mass="22902">MLAACAGSGTSAKKTAPTATRIVPDGHYRVQPGDTLYRIAKRYGQSVNTLAAWNNLSDVSKIEVGQILRVRRNASGATSSVAGARTVTPVNRLSLQWPTDNARSNIIRYYNAQTNKGLDIGGLPGQSVKAAAAGKVLYVGEGVRGYGKLILISHNSNTITAYAHNDTLLVRENQSVRAGQVIANMGSSDAERVKLHFEVRINGKAVDPMPYLPN</sequence>
<gene>
    <name evidence="3" type="primary">nlpD_2</name>
    <name evidence="3" type="ORF">NCTC10295_01459</name>
</gene>
<evidence type="ECO:0000313" key="3">
    <source>
        <dbReference type="EMBL" id="STZ76683.1"/>
    </source>
</evidence>
<feature type="domain" description="LysM" evidence="2">
    <location>
        <begin position="26"/>
        <end position="70"/>
    </location>
</feature>
<dbReference type="InterPro" id="IPR011055">
    <property type="entry name" value="Dup_hybrid_motif"/>
</dbReference>
<dbReference type="Gene3D" id="3.10.350.10">
    <property type="entry name" value="LysM domain"/>
    <property type="match status" value="1"/>
</dbReference>
<dbReference type="SMART" id="SM00257">
    <property type="entry name" value="LysM"/>
    <property type="match status" value="1"/>
</dbReference>
<organism evidence="3 4">
    <name type="scientific">Bergeriella denitrificans</name>
    <name type="common">Neisseria denitrificans</name>
    <dbReference type="NCBI Taxonomy" id="494"/>
    <lineage>
        <taxon>Bacteria</taxon>
        <taxon>Pseudomonadati</taxon>
        <taxon>Pseudomonadota</taxon>
        <taxon>Betaproteobacteria</taxon>
        <taxon>Neisseriales</taxon>
        <taxon>Neisseriaceae</taxon>
        <taxon>Bergeriella</taxon>
    </lineage>
</organism>
<dbReference type="PROSITE" id="PS51782">
    <property type="entry name" value="LYSM"/>
    <property type="match status" value="1"/>
</dbReference>
<dbReference type="EMBL" id="UGQS01000002">
    <property type="protein sequence ID" value="STZ76683.1"/>
    <property type="molecule type" value="Genomic_DNA"/>
</dbReference>
<dbReference type="GO" id="GO:0032153">
    <property type="term" value="C:cell division site"/>
    <property type="evidence" value="ECO:0007669"/>
    <property type="project" value="TreeGrafter"/>
</dbReference>